<dbReference type="RefSeq" id="WP_077754241.1">
    <property type="nucleotide sequence ID" value="NZ_CP014782.1"/>
</dbReference>
<dbReference type="InterPro" id="IPR054384">
    <property type="entry name" value="SecDF_P1_head"/>
</dbReference>
<feature type="chain" id="PRO_5010589289" description="SecDF P1 head subdomain domain-containing protein" evidence="1">
    <location>
        <begin position="21"/>
        <end position="164"/>
    </location>
</feature>
<evidence type="ECO:0000313" key="4">
    <source>
        <dbReference type="Proteomes" id="UP000189545"/>
    </source>
</evidence>
<evidence type="ECO:0000313" key="3">
    <source>
        <dbReference type="EMBL" id="AQS39312.1"/>
    </source>
</evidence>
<evidence type="ECO:0000259" key="2">
    <source>
        <dbReference type="Pfam" id="PF22599"/>
    </source>
</evidence>
<name>A0A1S6HV03_9GAMM</name>
<dbReference type="Pfam" id="PF22599">
    <property type="entry name" value="SecDF_P1_head"/>
    <property type="match status" value="1"/>
</dbReference>
<dbReference type="Gene3D" id="3.30.1360.200">
    <property type="match status" value="1"/>
</dbReference>
<dbReference type="Proteomes" id="UP000189545">
    <property type="component" value="Chromosome"/>
</dbReference>
<proteinExistence type="predicted"/>
<dbReference type="STRING" id="225848.Sps_04206"/>
<dbReference type="OrthoDB" id="6267527at2"/>
<dbReference type="AlphaFoldDB" id="A0A1S6HV03"/>
<evidence type="ECO:0000256" key="1">
    <source>
        <dbReference type="SAM" id="SignalP"/>
    </source>
</evidence>
<feature type="domain" description="SecDF P1 head subdomain" evidence="2">
    <location>
        <begin position="95"/>
        <end position="154"/>
    </location>
</feature>
<keyword evidence="4" id="KW-1185">Reference proteome</keyword>
<keyword evidence="1" id="KW-0732">Signal</keyword>
<sequence>MKLFSSYRAILLLCVFSFGASSHDASLSDNDKNSEQVSGAKLSFIWVALIAKDAVSYEEGENDLKSVIAYRGEHYGFLGSEIIGEQDILTLGAHSANAVNIELTQEGADKLSSATANNLGKQMAVLLDGKAVNVATVQSKLGAKMMITGLTEEQVKYLLSGRVN</sequence>
<accession>A0A1S6HV03</accession>
<dbReference type="KEGG" id="spsw:Sps_04206"/>
<protein>
    <recommendedName>
        <fullName evidence="2">SecDF P1 head subdomain domain-containing protein</fullName>
    </recommendedName>
</protein>
<gene>
    <name evidence="3" type="ORF">Sps_04206</name>
</gene>
<dbReference type="EMBL" id="CP014782">
    <property type="protein sequence ID" value="AQS39312.1"/>
    <property type="molecule type" value="Genomic_DNA"/>
</dbReference>
<organism evidence="3 4">
    <name type="scientific">Shewanella psychrophila</name>
    <dbReference type="NCBI Taxonomy" id="225848"/>
    <lineage>
        <taxon>Bacteria</taxon>
        <taxon>Pseudomonadati</taxon>
        <taxon>Pseudomonadota</taxon>
        <taxon>Gammaproteobacteria</taxon>
        <taxon>Alteromonadales</taxon>
        <taxon>Shewanellaceae</taxon>
        <taxon>Shewanella</taxon>
    </lineage>
</organism>
<feature type="signal peptide" evidence="1">
    <location>
        <begin position="1"/>
        <end position="20"/>
    </location>
</feature>
<reference evidence="3 4" key="1">
    <citation type="submission" date="2016-03" db="EMBL/GenBank/DDBJ databases">
        <title>Complete genome sequence of Shewanella psychrophila WP2, a deep sea bacterium isolated from west Pacific sediment.</title>
        <authorList>
            <person name="Xu G."/>
            <person name="Jian H."/>
        </authorList>
    </citation>
    <scope>NUCLEOTIDE SEQUENCE [LARGE SCALE GENOMIC DNA]</scope>
    <source>
        <strain evidence="3 4">WP2</strain>
    </source>
</reference>